<dbReference type="EC" id="2.5.1.18" evidence="3"/>
<dbReference type="EMBL" id="CM017322">
    <property type="protein sequence ID" value="KAE8009540.1"/>
    <property type="molecule type" value="Genomic_DNA"/>
</dbReference>
<name>A0A5N6QT89_9ROSI</name>
<dbReference type="InterPro" id="IPR036282">
    <property type="entry name" value="Glutathione-S-Trfase_C_sf"/>
</dbReference>
<dbReference type="SFLD" id="SFLDS00019">
    <property type="entry name" value="Glutathione_Transferase_(cytos"/>
    <property type="match status" value="2"/>
</dbReference>
<dbReference type="GO" id="GO:0006749">
    <property type="term" value="P:glutathione metabolic process"/>
    <property type="evidence" value="ECO:0007669"/>
    <property type="project" value="TreeGrafter"/>
</dbReference>
<dbReference type="SFLD" id="SFLDG01154">
    <property type="entry name" value="Main.5:_Phi-like"/>
    <property type="match status" value="1"/>
</dbReference>
<sequence length="420" mass="47633">MANRKVYGSLNSPATLKVLACLFEHDLDFEFVPVNMDAGEHKKKPFLSMNPFGQVPVYEDRGIKQFESRAIIRCTSFEYGKKGEEIIHWDAKKQAVVGNWIDVEGHQFEPPALKLIREMVIKPKNGLAPDQGVVAEAEAELGNVLDVYEARLAKSKYLGSERYTIADMLHLPNLQSLVGTTAMTLIESRPHVKAWCSQILARPAWLKKLYGTLDSLDTLRALASIFEHELDFQFIPINLNTGEHKTDSFLSLSPFGHVPVYQDDELTLFESRATMRFISHCYAKPEKEQVYVVPKLQGIASSWIDIEDYHLSGPSEKLREELVEKPEKGLPTDKEVVAEEEAKLGKLLDAYEERLTNCKYLGGDKFTSADLTHLPHLHHLMVTPVKRLFEERPKVSAWCSSILSRPAWTKVVDMVEKNKV</sequence>
<dbReference type="InterPro" id="IPR034347">
    <property type="entry name" value="GST_Phi_C"/>
</dbReference>
<dbReference type="Proteomes" id="UP000327013">
    <property type="component" value="Chromosome 2"/>
</dbReference>
<dbReference type="InterPro" id="IPR004046">
    <property type="entry name" value="GST_C"/>
</dbReference>
<dbReference type="InterPro" id="IPR010987">
    <property type="entry name" value="Glutathione-S-Trfase_C-like"/>
</dbReference>
<gene>
    <name evidence="10" type="ORF">FH972_005972</name>
</gene>
<dbReference type="InterPro" id="IPR040079">
    <property type="entry name" value="Glutathione_S-Trfase"/>
</dbReference>
<evidence type="ECO:0000256" key="5">
    <source>
        <dbReference type="ARBA" id="ARBA00022575"/>
    </source>
</evidence>
<evidence type="ECO:0000259" key="9">
    <source>
        <dbReference type="PROSITE" id="PS50405"/>
    </source>
</evidence>
<evidence type="ECO:0000313" key="10">
    <source>
        <dbReference type="EMBL" id="KAE8009540.1"/>
    </source>
</evidence>
<dbReference type="GO" id="GO:0009407">
    <property type="term" value="P:toxin catabolic process"/>
    <property type="evidence" value="ECO:0007669"/>
    <property type="project" value="UniProtKB-ARBA"/>
</dbReference>
<comment type="subcellular location">
    <subcellularLocation>
        <location evidence="1">Cytoplasm</location>
        <location evidence="1">Cytosol</location>
    </subcellularLocation>
</comment>
<evidence type="ECO:0000313" key="11">
    <source>
        <dbReference type="Proteomes" id="UP000327013"/>
    </source>
</evidence>
<dbReference type="PROSITE" id="PS50405">
    <property type="entry name" value="GST_CTER"/>
    <property type="match status" value="2"/>
</dbReference>
<dbReference type="CDD" id="cd03187">
    <property type="entry name" value="GST_C_Phi"/>
    <property type="match status" value="1"/>
</dbReference>
<dbReference type="OrthoDB" id="422574at2759"/>
<dbReference type="GO" id="GO:0043295">
    <property type="term" value="F:glutathione binding"/>
    <property type="evidence" value="ECO:0007669"/>
    <property type="project" value="TreeGrafter"/>
</dbReference>
<comment type="catalytic activity">
    <reaction evidence="7">
        <text>RX + glutathione = an S-substituted glutathione + a halide anion + H(+)</text>
        <dbReference type="Rhea" id="RHEA:16437"/>
        <dbReference type="ChEBI" id="CHEBI:15378"/>
        <dbReference type="ChEBI" id="CHEBI:16042"/>
        <dbReference type="ChEBI" id="CHEBI:17792"/>
        <dbReference type="ChEBI" id="CHEBI:57925"/>
        <dbReference type="ChEBI" id="CHEBI:90779"/>
        <dbReference type="EC" id="2.5.1.18"/>
    </reaction>
</comment>
<dbReference type="SUPFAM" id="SSF47616">
    <property type="entry name" value="GST C-terminal domain-like"/>
    <property type="match status" value="2"/>
</dbReference>
<evidence type="ECO:0000256" key="2">
    <source>
        <dbReference type="ARBA" id="ARBA00010128"/>
    </source>
</evidence>
<dbReference type="SFLD" id="SFLDG00358">
    <property type="entry name" value="Main_(cytGST)"/>
    <property type="match status" value="2"/>
</dbReference>
<protein>
    <recommendedName>
        <fullName evidence="3">glutathione transferase</fullName>
        <ecNumber evidence="3">2.5.1.18</ecNumber>
    </recommendedName>
</protein>
<dbReference type="Gene3D" id="1.20.1050.10">
    <property type="match status" value="2"/>
</dbReference>
<evidence type="ECO:0000256" key="3">
    <source>
        <dbReference type="ARBA" id="ARBA00012452"/>
    </source>
</evidence>
<organism evidence="10 11">
    <name type="scientific">Carpinus fangiana</name>
    <dbReference type="NCBI Taxonomy" id="176857"/>
    <lineage>
        <taxon>Eukaryota</taxon>
        <taxon>Viridiplantae</taxon>
        <taxon>Streptophyta</taxon>
        <taxon>Embryophyta</taxon>
        <taxon>Tracheophyta</taxon>
        <taxon>Spermatophyta</taxon>
        <taxon>Magnoliopsida</taxon>
        <taxon>eudicotyledons</taxon>
        <taxon>Gunneridae</taxon>
        <taxon>Pentapetalae</taxon>
        <taxon>rosids</taxon>
        <taxon>fabids</taxon>
        <taxon>Fagales</taxon>
        <taxon>Betulaceae</taxon>
        <taxon>Carpinus</taxon>
    </lineage>
</organism>
<evidence type="ECO:0000256" key="1">
    <source>
        <dbReference type="ARBA" id="ARBA00004514"/>
    </source>
</evidence>
<dbReference type="Pfam" id="PF02798">
    <property type="entry name" value="GST_N"/>
    <property type="match status" value="2"/>
</dbReference>
<keyword evidence="6" id="KW-0808">Transferase</keyword>
<dbReference type="AlphaFoldDB" id="A0A5N6QT89"/>
<dbReference type="FunFam" id="1.20.1050.10:FF:000004">
    <property type="entry name" value="Glutathione S-transferase F2"/>
    <property type="match status" value="2"/>
</dbReference>
<keyword evidence="4" id="KW-0963">Cytoplasm</keyword>
<dbReference type="PANTHER" id="PTHR43900:SF56">
    <property type="entry name" value="GLUTATHIONE TRANSFERASE"/>
    <property type="match status" value="1"/>
</dbReference>
<feature type="domain" description="GST C-terminal" evidence="9">
    <location>
        <begin position="90"/>
        <end position="232"/>
    </location>
</feature>
<dbReference type="PANTHER" id="PTHR43900">
    <property type="entry name" value="GLUTATHIONE S-TRANSFERASE RHO"/>
    <property type="match status" value="1"/>
</dbReference>
<evidence type="ECO:0000256" key="4">
    <source>
        <dbReference type="ARBA" id="ARBA00022490"/>
    </source>
</evidence>
<feature type="domain" description="GST C-terminal" evidence="9">
    <location>
        <begin position="293"/>
        <end position="420"/>
    </location>
</feature>
<evidence type="ECO:0000256" key="7">
    <source>
        <dbReference type="ARBA" id="ARBA00047960"/>
    </source>
</evidence>
<feature type="domain" description="GST N-terminal" evidence="8">
    <location>
        <begin position="205"/>
        <end position="286"/>
    </location>
</feature>
<dbReference type="InterPro" id="IPR036249">
    <property type="entry name" value="Thioredoxin-like_sf"/>
</dbReference>
<keyword evidence="11" id="KW-1185">Reference proteome</keyword>
<dbReference type="GO" id="GO:0005829">
    <property type="term" value="C:cytosol"/>
    <property type="evidence" value="ECO:0007669"/>
    <property type="project" value="UniProtKB-SubCell"/>
</dbReference>
<reference evidence="10 11" key="1">
    <citation type="submission" date="2019-06" db="EMBL/GenBank/DDBJ databases">
        <title>A chromosomal-level reference genome of Carpinus fangiana (Coryloideae, Betulaceae).</title>
        <authorList>
            <person name="Yang X."/>
            <person name="Wang Z."/>
            <person name="Zhang L."/>
            <person name="Hao G."/>
            <person name="Liu J."/>
            <person name="Yang Y."/>
        </authorList>
    </citation>
    <scope>NUCLEOTIDE SEQUENCE [LARGE SCALE GENOMIC DNA]</scope>
    <source>
        <strain evidence="10">Cfa_2016G</strain>
        <tissue evidence="10">Leaf</tissue>
    </source>
</reference>
<proteinExistence type="inferred from homology"/>
<comment type="similarity">
    <text evidence="2">Belongs to the GST superfamily. Phi family.</text>
</comment>
<accession>A0A5N6QT89</accession>
<dbReference type="FunFam" id="3.40.30.10:FF:000016">
    <property type="entry name" value="Glutathione S-transferase F2"/>
    <property type="match status" value="2"/>
</dbReference>
<keyword evidence="5" id="KW-0216">Detoxification</keyword>
<dbReference type="PROSITE" id="PS50404">
    <property type="entry name" value="GST_NTER"/>
    <property type="match status" value="2"/>
</dbReference>
<feature type="domain" description="GST N-terminal" evidence="8">
    <location>
        <begin position="2"/>
        <end position="83"/>
    </location>
</feature>
<dbReference type="Gene3D" id="3.40.30.10">
    <property type="entry name" value="Glutaredoxin"/>
    <property type="match status" value="2"/>
</dbReference>
<dbReference type="Pfam" id="PF00043">
    <property type="entry name" value="GST_C"/>
    <property type="match status" value="2"/>
</dbReference>
<dbReference type="GO" id="GO:0004364">
    <property type="term" value="F:glutathione transferase activity"/>
    <property type="evidence" value="ECO:0007669"/>
    <property type="project" value="UniProtKB-EC"/>
</dbReference>
<dbReference type="SUPFAM" id="SSF52833">
    <property type="entry name" value="Thioredoxin-like"/>
    <property type="match status" value="2"/>
</dbReference>
<evidence type="ECO:0000259" key="8">
    <source>
        <dbReference type="PROSITE" id="PS50404"/>
    </source>
</evidence>
<dbReference type="InterPro" id="IPR004045">
    <property type="entry name" value="Glutathione_S-Trfase_N"/>
</dbReference>
<evidence type="ECO:0000256" key="6">
    <source>
        <dbReference type="ARBA" id="ARBA00022679"/>
    </source>
</evidence>